<feature type="domain" description="Type II secretion system protein GspF" evidence="7">
    <location>
        <begin position="109"/>
        <end position="234"/>
    </location>
</feature>
<evidence type="ECO:0000313" key="9">
    <source>
        <dbReference type="Proteomes" id="UP000185744"/>
    </source>
</evidence>
<dbReference type="AlphaFoldDB" id="A0A1Q6DUZ0"/>
<dbReference type="InterPro" id="IPR056569">
    <property type="entry name" value="ArlJ-like"/>
</dbReference>
<reference evidence="8" key="1">
    <citation type="submission" date="2016-12" db="EMBL/GenBank/DDBJ databases">
        <title>Discovery of methanogenic haloarchaea.</title>
        <authorList>
            <person name="Sorokin D.Y."/>
            <person name="Makarova K.S."/>
            <person name="Abbas B."/>
            <person name="Ferrer M."/>
            <person name="Golyshin P.N."/>
        </authorList>
    </citation>
    <scope>NUCLEOTIDE SEQUENCE [LARGE SCALE GENOMIC DNA]</scope>
    <source>
        <strain evidence="8">HMET1</strain>
    </source>
</reference>
<sequence length="315" mass="35280">MNKESENIQERDLKKELESYQERSFIDILFKSPLSLIKRKPIYSFLVTFPIGLIIALASTYVFIVQGDNFWVIDDILLFTTIIIVTPPGMLSYYKKRKNKKIEEEFPDFLRDIAESNGSGMTLTQAVHKARKGSYGKLSPEIKKMSDQISWGISFNEALKRFSGRVKTPLIERSVSLITEAEKAGGDVTDILNAAAKDARKVKMLEKDRKGNMAMYVVIIYVAFFVFLAVILILYNSFIPVMTEATSSTEGLSRTGLMAGSFDPDLYQRIFFHASAIQGFCSGLVAGKMGEGDVKAGLKHSVVLSLIAYVVFLIF</sequence>
<proteinExistence type="predicted"/>
<evidence type="ECO:0000256" key="4">
    <source>
        <dbReference type="ARBA" id="ARBA00022989"/>
    </source>
</evidence>
<dbReference type="InParanoid" id="A0A1Q6DUZ0"/>
<dbReference type="Proteomes" id="UP000185744">
    <property type="component" value="Unassembled WGS sequence"/>
</dbReference>
<keyword evidence="5 6" id="KW-0472">Membrane</keyword>
<feature type="transmembrane region" description="Helical" evidence="6">
    <location>
        <begin position="42"/>
        <end position="64"/>
    </location>
</feature>
<evidence type="ECO:0000256" key="2">
    <source>
        <dbReference type="ARBA" id="ARBA00022475"/>
    </source>
</evidence>
<gene>
    <name evidence="8" type="ORF">BTN85_0617</name>
</gene>
<dbReference type="InterPro" id="IPR042094">
    <property type="entry name" value="T2SS_GspF_sf"/>
</dbReference>
<organism evidence="8 9">
    <name type="scientific">Methanohalarchaeum thermophilum</name>
    <dbReference type="NCBI Taxonomy" id="1903181"/>
    <lineage>
        <taxon>Archaea</taxon>
        <taxon>Methanobacteriati</taxon>
        <taxon>Methanobacteriota</taxon>
        <taxon>Methanonatronarchaeia</taxon>
        <taxon>Methanonatronarchaeales</taxon>
        <taxon>Methanonatronarchaeaceae</taxon>
        <taxon>Candidatus Methanohalarchaeum</taxon>
    </lineage>
</organism>
<dbReference type="STRING" id="1903181.BTN85_0617"/>
<feature type="transmembrane region" description="Helical" evidence="6">
    <location>
        <begin position="76"/>
        <end position="94"/>
    </location>
</feature>
<accession>A0A1Q6DUZ0</accession>
<evidence type="ECO:0000259" key="7">
    <source>
        <dbReference type="Pfam" id="PF00482"/>
    </source>
</evidence>
<dbReference type="InterPro" id="IPR018076">
    <property type="entry name" value="T2SS_GspF_dom"/>
</dbReference>
<dbReference type="EMBL" id="MSDW01000001">
    <property type="protein sequence ID" value="OKY78132.1"/>
    <property type="molecule type" value="Genomic_DNA"/>
</dbReference>
<evidence type="ECO:0000256" key="3">
    <source>
        <dbReference type="ARBA" id="ARBA00022692"/>
    </source>
</evidence>
<feature type="transmembrane region" description="Helical" evidence="6">
    <location>
        <begin position="297"/>
        <end position="314"/>
    </location>
</feature>
<comment type="caution">
    <text evidence="8">The sequence shown here is derived from an EMBL/GenBank/DDBJ whole genome shotgun (WGS) entry which is preliminary data.</text>
</comment>
<evidence type="ECO:0000256" key="5">
    <source>
        <dbReference type="ARBA" id="ARBA00023136"/>
    </source>
</evidence>
<protein>
    <submittedName>
        <fullName evidence="8">Pilus assembly protein TadC</fullName>
    </submittedName>
</protein>
<feature type="transmembrane region" description="Helical" evidence="6">
    <location>
        <begin position="213"/>
        <end position="235"/>
    </location>
</feature>
<comment type="subcellular location">
    <subcellularLocation>
        <location evidence="1">Cell membrane</location>
        <topology evidence="1">Multi-pass membrane protein</topology>
    </subcellularLocation>
</comment>
<keyword evidence="2" id="KW-1003">Cell membrane</keyword>
<dbReference type="Pfam" id="PF00482">
    <property type="entry name" value="T2SSF"/>
    <property type="match status" value="1"/>
</dbReference>
<dbReference type="GO" id="GO:0005886">
    <property type="term" value="C:plasma membrane"/>
    <property type="evidence" value="ECO:0007669"/>
    <property type="project" value="UniProtKB-SubCell"/>
</dbReference>
<dbReference type="PANTHER" id="PTHR35402:SF1">
    <property type="entry name" value="TYPE II SECRETION SYSTEM PROTEIN GSPF DOMAIN-CONTAINING PROTEIN"/>
    <property type="match status" value="1"/>
</dbReference>
<name>A0A1Q6DUZ0_METT1</name>
<keyword evidence="9" id="KW-1185">Reference proteome</keyword>
<dbReference type="Gene3D" id="1.20.81.30">
    <property type="entry name" value="Type II secretion system (T2SS), domain F"/>
    <property type="match status" value="1"/>
</dbReference>
<keyword evidence="3 6" id="KW-0812">Transmembrane</keyword>
<evidence type="ECO:0000256" key="6">
    <source>
        <dbReference type="SAM" id="Phobius"/>
    </source>
</evidence>
<evidence type="ECO:0000313" key="8">
    <source>
        <dbReference type="EMBL" id="OKY78132.1"/>
    </source>
</evidence>
<dbReference type="PANTHER" id="PTHR35402">
    <property type="entry name" value="INTEGRAL MEMBRANE PROTEIN-RELATED"/>
    <property type="match status" value="1"/>
</dbReference>
<evidence type="ECO:0000256" key="1">
    <source>
        <dbReference type="ARBA" id="ARBA00004651"/>
    </source>
</evidence>
<keyword evidence="4 6" id="KW-1133">Transmembrane helix</keyword>